<evidence type="ECO:0000313" key="1">
    <source>
        <dbReference type="EMBL" id="KAE8241824.1"/>
    </source>
</evidence>
<dbReference type="InterPro" id="IPR050951">
    <property type="entry name" value="Retrovirus_Pol_polyprotein"/>
</dbReference>
<dbReference type="Pfam" id="PF00078">
    <property type="entry name" value="RVT_1"/>
    <property type="match status" value="1"/>
</dbReference>
<dbReference type="Gene3D" id="3.30.70.270">
    <property type="match status" value="2"/>
</dbReference>
<dbReference type="CDD" id="cd01647">
    <property type="entry name" value="RT_LTR"/>
    <property type="match status" value="1"/>
</dbReference>
<sequence length="513" mass="56144">MPAPFAKTAELCVKSDCFVPARSMTWVPVDVASLAPGVDYTFHPRLTVTPDESVGLAGPMAMGSCTTKHILLSNYGDQGIRLARRTPVADAVAAQLGDAVAPTTECFALHPSSPSSSSDAGLQAVWSATPGSNYSSEDARPLDVFEDPPDSPSDLTRDAATTVIDGHFRVGVDDSAEPHSSLVELLRRHHAAFALDGRPGRVVGDEMPIPLRPDAPIVSEPPRRVSPEKKAAMDAALDQLLEWDVVEPSSSPVSFPVLMVRQNQKWRFCVDYRRLNEVTVPDRYPLPTTDAVFQTLLGKRWFSALDALRGYHQQGVREEDRWKTAFVCHRGLYQYKTIPFGLRNAPAVFQRLMDKILGQLRWKDAVIYIDDIVVATFTLEEHLAALETLLSRASAVGLKFSPSKCTFGVPSLTLLGRKVSGAGVAVWQDRAKAIQDLASPRTLQDLYHVLGLFGYYRAFIRGFAEVAAPLTQLTRGWKYEKRGSYTALVGPSGDATPASKVVLDWGPPPTTEF</sequence>
<dbReference type="Gene3D" id="3.10.10.10">
    <property type="entry name" value="HIV Type 1 Reverse Transcriptase, subunit A, domain 1"/>
    <property type="match status" value="1"/>
</dbReference>
<dbReference type="AlphaFoldDB" id="A0A177T3K8"/>
<dbReference type="PANTHER" id="PTHR37984">
    <property type="entry name" value="PROTEIN CBG26694"/>
    <property type="match status" value="1"/>
</dbReference>
<dbReference type="InterPro" id="IPR043502">
    <property type="entry name" value="DNA/RNA_pol_sf"/>
</dbReference>
<organism evidence="1 2">
    <name type="scientific">Tilletia indica</name>
    <dbReference type="NCBI Taxonomy" id="43049"/>
    <lineage>
        <taxon>Eukaryota</taxon>
        <taxon>Fungi</taxon>
        <taxon>Dikarya</taxon>
        <taxon>Basidiomycota</taxon>
        <taxon>Ustilaginomycotina</taxon>
        <taxon>Exobasidiomycetes</taxon>
        <taxon>Tilletiales</taxon>
        <taxon>Tilletiaceae</taxon>
        <taxon>Tilletia</taxon>
    </lineage>
</organism>
<dbReference type="EMBL" id="LWDF02000848">
    <property type="protein sequence ID" value="KAE8241824.1"/>
    <property type="molecule type" value="Genomic_DNA"/>
</dbReference>
<evidence type="ECO:0000313" key="2">
    <source>
        <dbReference type="Proteomes" id="UP000077521"/>
    </source>
</evidence>
<dbReference type="InterPro" id="IPR000477">
    <property type="entry name" value="RT_dom"/>
</dbReference>
<reference evidence="1" key="2">
    <citation type="journal article" date="2019" name="IMA Fungus">
        <title>Genome sequencing and comparison of five Tilletia species to identify candidate genes for the detection of regulated species infecting wheat.</title>
        <authorList>
            <person name="Nguyen H.D.T."/>
            <person name="Sultana T."/>
            <person name="Kesanakurti P."/>
            <person name="Hambleton S."/>
        </authorList>
    </citation>
    <scope>NUCLEOTIDE SEQUENCE</scope>
    <source>
        <strain evidence="1">DAOMC 236416</strain>
    </source>
</reference>
<gene>
    <name evidence="1" type="ORF">A4X13_0g7246</name>
</gene>
<name>A0A177T3K8_9BASI</name>
<protein>
    <submittedName>
        <fullName evidence="1">Uncharacterized protein</fullName>
    </submittedName>
</protein>
<accession>A0A177T3K8</accession>
<comment type="caution">
    <text evidence="1">The sequence shown here is derived from an EMBL/GenBank/DDBJ whole genome shotgun (WGS) entry which is preliminary data.</text>
</comment>
<reference evidence="1" key="1">
    <citation type="submission" date="2016-04" db="EMBL/GenBank/DDBJ databases">
        <authorList>
            <person name="Nguyen H.D."/>
            <person name="Samba Siva P."/>
            <person name="Cullis J."/>
            <person name="Levesque C.A."/>
            <person name="Hambleton S."/>
        </authorList>
    </citation>
    <scope>NUCLEOTIDE SEQUENCE</scope>
    <source>
        <strain evidence="1">DAOMC 236416</strain>
    </source>
</reference>
<dbReference type="SUPFAM" id="SSF56672">
    <property type="entry name" value="DNA/RNA polymerases"/>
    <property type="match status" value="1"/>
</dbReference>
<proteinExistence type="predicted"/>
<keyword evidence="2" id="KW-1185">Reference proteome</keyword>
<dbReference type="Proteomes" id="UP000077521">
    <property type="component" value="Unassembled WGS sequence"/>
</dbReference>
<dbReference type="InterPro" id="IPR043128">
    <property type="entry name" value="Rev_trsase/Diguanyl_cyclase"/>
</dbReference>
<dbReference type="PROSITE" id="PS50878">
    <property type="entry name" value="RT_POL"/>
    <property type="match status" value="1"/>
</dbReference>
<dbReference type="PANTHER" id="PTHR37984:SF5">
    <property type="entry name" value="PROTEIN NYNRIN-LIKE"/>
    <property type="match status" value="1"/>
</dbReference>